<dbReference type="Gene3D" id="3.30.930.10">
    <property type="entry name" value="Bira Bifunctional Protein, Domain 2"/>
    <property type="match status" value="1"/>
</dbReference>
<keyword evidence="5 13" id="KW-0436">Ligase</keyword>
<dbReference type="EMBL" id="FOFB01000030">
    <property type="protein sequence ID" value="SER24919.1"/>
    <property type="molecule type" value="Genomic_DNA"/>
</dbReference>
<keyword evidence="6 13" id="KW-0479">Metal-binding</keyword>
<dbReference type="GO" id="GO:0006432">
    <property type="term" value="P:phenylalanyl-tRNA aminoacylation"/>
    <property type="evidence" value="ECO:0007669"/>
    <property type="project" value="UniProtKB-UniRule"/>
</dbReference>
<feature type="binding site" evidence="13">
    <location>
        <position position="271"/>
    </location>
    <ligand>
        <name>Mg(2+)</name>
        <dbReference type="ChEBI" id="CHEBI:18420"/>
        <note>shared with beta subunit</note>
    </ligand>
</feature>
<dbReference type="OrthoDB" id="9800719at2"/>
<dbReference type="InterPro" id="IPR010978">
    <property type="entry name" value="tRNA-bd_arm"/>
</dbReference>
<dbReference type="GO" id="GO:0000287">
    <property type="term" value="F:magnesium ion binding"/>
    <property type="evidence" value="ECO:0007669"/>
    <property type="project" value="UniProtKB-UniRule"/>
</dbReference>
<dbReference type="RefSeq" id="WP_090172409.1">
    <property type="nucleotide sequence ID" value="NZ_FOFB01000030.1"/>
</dbReference>
<sequence>MANEVFERVEALIQEIESATATTPDAVEAFRIRYLGSKNVLKPLMGEMRNIPNERKRDFGQLVNRAKQVAQEKLEALQAATATQAGADAGAKFDLTAPAEPMPLGSRHPIALTMRRIISIFERIGFTVAEGPEVEDDWHNFSAMNTPEDHPARDMQDTFYVAEGMPAGVPSSFAKNGGGTDMLLRTHTSSVQARTMESQAPPIRIIAPGRVYRNETISARSHAQFHQVEGLYIAEKVSFADMKATLLHFAREMYGDKTKIRLRPSYFPFTEPSAEMDIWWGLESEHDYRITKGTGWLEIMGCGMVDPQVLTNCGIDPEKYTGYAFGMGIERQAMLLYNITDIRLMFENDVRFLKQFSGVL</sequence>
<feature type="domain" description="Aminoacyl-transfer RNA synthetases class-II family profile" evidence="14">
    <location>
        <begin position="122"/>
        <end position="347"/>
    </location>
</feature>
<evidence type="ECO:0000256" key="7">
    <source>
        <dbReference type="ARBA" id="ARBA00022741"/>
    </source>
</evidence>
<comment type="similarity">
    <text evidence="2 13">Belongs to the class-II aminoacyl-tRNA synthetase family. Phe-tRNA synthetase alpha subunit type 1 subfamily.</text>
</comment>
<evidence type="ECO:0000259" key="14">
    <source>
        <dbReference type="PROSITE" id="PS50862"/>
    </source>
</evidence>
<evidence type="ECO:0000256" key="8">
    <source>
        <dbReference type="ARBA" id="ARBA00022840"/>
    </source>
</evidence>
<gene>
    <name evidence="13" type="primary">pheS</name>
    <name evidence="15" type="ORF">SAMN05444359_13025</name>
</gene>
<dbReference type="PROSITE" id="PS50862">
    <property type="entry name" value="AA_TRNA_LIGASE_II"/>
    <property type="match status" value="1"/>
</dbReference>
<keyword evidence="11 13" id="KW-0030">Aminoacyl-tRNA synthetase</keyword>
<evidence type="ECO:0000256" key="5">
    <source>
        <dbReference type="ARBA" id="ARBA00022598"/>
    </source>
</evidence>
<evidence type="ECO:0000256" key="11">
    <source>
        <dbReference type="ARBA" id="ARBA00023146"/>
    </source>
</evidence>
<evidence type="ECO:0000256" key="9">
    <source>
        <dbReference type="ARBA" id="ARBA00022842"/>
    </source>
</evidence>
<keyword evidence="8 13" id="KW-0067">ATP-binding</keyword>
<dbReference type="GO" id="GO:0005737">
    <property type="term" value="C:cytoplasm"/>
    <property type="evidence" value="ECO:0007669"/>
    <property type="project" value="UniProtKB-SubCell"/>
</dbReference>
<evidence type="ECO:0000256" key="4">
    <source>
        <dbReference type="ARBA" id="ARBA00022490"/>
    </source>
</evidence>
<dbReference type="InterPro" id="IPR022911">
    <property type="entry name" value="Phe_tRNA_ligase_alpha1_bac"/>
</dbReference>
<protein>
    <recommendedName>
        <fullName evidence="13">Phenylalanine--tRNA ligase alpha subunit</fullName>
        <ecNumber evidence="13">6.1.1.20</ecNumber>
    </recommendedName>
    <alternativeName>
        <fullName evidence="13">Phenylalanyl-tRNA synthetase alpha subunit</fullName>
        <shortName evidence="13">PheRS</shortName>
    </alternativeName>
</protein>
<dbReference type="Pfam" id="PF01409">
    <property type="entry name" value="tRNA-synt_2d"/>
    <property type="match status" value="1"/>
</dbReference>
<evidence type="ECO:0000256" key="2">
    <source>
        <dbReference type="ARBA" id="ARBA00010207"/>
    </source>
</evidence>
<dbReference type="AlphaFoldDB" id="A0A1H9MN27"/>
<dbReference type="InterPro" id="IPR045864">
    <property type="entry name" value="aa-tRNA-synth_II/BPL/LPL"/>
</dbReference>
<dbReference type="PANTHER" id="PTHR11538:SF41">
    <property type="entry name" value="PHENYLALANINE--TRNA LIGASE, MITOCHONDRIAL"/>
    <property type="match status" value="1"/>
</dbReference>
<dbReference type="InterPro" id="IPR002319">
    <property type="entry name" value="Phenylalanyl-tRNA_Synthase"/>
</dbReference>
<name>A0A1H9MN27_9BACT</name>
<dbReference type="EC" id="6.1.1.20" evidence="13"/>
<keyword evidence="16" id="KW-1185">Reference proteome</keyword>
<comment type="catalytic activity">
    <reaction evidence="12 13">
        <text>tRNA(Phe) + L-phenylalanine + ATP = L-phenylalanyl-tRNA(Phe) + AMP + diphosphate + H(+)</text>
        <dbReference type="Rhea" id="RHEA:19413"/>
        <dbReference type="Rhea" id="RHEA-COMP:9668"/>
        <dbReference type="Rhea" id="RHEA-COMP:9699"/>
        <dbReference type="ChEBI" id="CHEBI:15378"/>
        <dbReference type="ChEBI" id="CHEBI:30616"/>
        <dbReference type="ChEBI" id="CHEBI:33019"/>
        <dbReference type="ChEBI" id="CHEBI:58095"/>
        <dbReference type="ChEBI" id="CHEBI:78442"/>
        <dbReference type="ChEBI" id="CHEBI:78531"/>
        <dbReference type="ChEBI" id="CHEBI:456215"/>
        <dbReference type="EC" id="6.1.1.20"/>
    </reaction>
</comment>
<reference evidence="16" key="1">
    <citation type="submission" date="2016-10" db="EMBL/GenBank/DDBJ databases">
        <authorList>
            <person name="Varghese N."/>
            <person name="Submissions S."/>
        </authorList>
    </citation>
    <scope>NUCLEOTIDE SEQUENCE [LARGE SCALE GENOMIC DNA]</scope>
    <source>
        <strain evidence="16">DSM 24740</strain>
    </source>
</reference>
<comment type="subunit">
    <text evidence="3 13">Tetramer of two alpha and two beta subunits.</text>
</comment>
<evidence type="ECO:0000313" key="16">
    <source>
        <dbReference type="Proteomes" id="UP000199021"/>
    </source>
</evidence>
<proteinExistence type="inferred from homology"/>
<dbReference type="GO" id="GO:0005524">
    <property type="term" value="F:ATP binding"/>
    <property type="evidence" value="ECO:0007669"/>
    <property type="project" value="UniProtKB-UniRule"/>
</dbReference>
<keyword evidence="4 13" id="KW-0963">Cytoplasm</keyword>
<comment type="cofactor">
    <cofactor evidence="13">
        <name>Mg(2+)</name>
        <dbReference type="ChEBI" id="CHEBI:18420"/>
    </cofactor>
    <text evidence="13">Binds 2 magnesium ions per tetramer.</text>
</comment>
<evidence type="ECO:0000256" key="1">
    <source>
        <dbReference type="ARBA" id="ARBA00004496"/>
    </source>
</evidence>
<accession>A0A1H9MN27</accession>
<dbReference type="GO" id="GO:0000049">
    <property type="term" value="F:tRNA binding"/>
    <property type="evidence" value="ECO:0007669"/>
    <property type="project" value="InterPro"/>
</dbReference>
<dbReference type="Pfam" id="PF02912">
    <property type="entry name" value="Phe_tRNA-synt_N"/>
    <property type="match status" value="1"/>
</dbReference>
<dbReference type="InterPro" id="IPR004188">
    <property type="entry name" value="Phe-tRNA_ligase_II_N"/>
</dbReference>
<dbReference type="SUPFAM" id="SSF55681">
    <property type="entry name" value="Class II aaRS and biotin synthetases"/>
    <property type="match status" value="1"/>
</dbReference>
<evidence type="ECO:0000256" key="10">
    <source>
        <dbReference type="ARBA" id="ARBA00022917"/>
    </source>
</evidence>
<dbReference type="InterPro" id="IPR004529">
    <property type="entry name" value="Phe-tRNA-synth_IIc_asu"/>
</dbReference>
<evidence type="ECO:0000256" key="12">
    <source>
        <dbReference type="ARBA" id="ARBA00049255"/>
    </source>
</evidence>
<organism evidence="15 16">
    <name type="scientific">Neolewinella agarilytica</name>
    <dbReference type="NCBI Taxonomy" id="478744"/>
    <lineage>
        <taxon>Bacteria</taxon>
        <taxon>Pseudomonadati</taxon>
        <taxon>Bacteroidota</taxon>
        <taxon>Saprospiria</taxon>
        <taxon>Saprospirales</taxon>
        <taxon>Lewinellaceae</taxon>
        <taxon>Neolewinella</taxon>
    </lineage>
</organism>
<dbReference type="GO" id="GO:0004826">
    <property type="term" value="F:phenylalanine-tRNA ligase activity"/>
    <property type="evidence" value="ECO:0007669"/>
    <property type="project" value="UniProtKB-UniRule"/>
</dbReference>
<dbReference type="NCBIfam" id="TIGR00468">
    <property type="entry name" value="pheS"/>
    <property type="match status" value="1"/>
</dbReference>
<evidence type="ECO:0000256" key="13">
    <source>
        <dbReference type="HAMAP-Rule" id="MF_00281"/>
    </source>
</evidence>
<evidence type="ECO:0000313" key="15">
    <source>
        <dbReference type="EMBL" id="SER24919.1"/>
    </source>
</evidence>
<dbReference type="InParanoid" id="A0A1H9MN27"/>
<keyword evidence="9 13" id="KW-0460">Magnesium</keyword>
<comment type="subcellular location">
    <subcellularLocation>
        <location evidence="1 13">Cytoplasm</location>
    </subcellularLocation>
</comment>
<dbReference type="PANTHER" id="PTHR11538">
    <property type="entry name" value="PHENYLALANYL-TRNA SYNTHETASE"/>
    <property type="match status" value="1"/>
</dbReference>
<dbReference type="InterPro" id="IPR006195">
    <property type="entry name" value="aa-tRNA-synth_II"/>
</dbReference>
<dbReference type="FunCoup" id="A0A1H9MN27">
    <property type="interactions" value="459"/>
</dbReference>
<dbReference type="STRING" id="478744.SAMN05444359_13025"/>
<dbReference type="HAMAP" id="MF_00281">
    <property type="entry name" value="Phe_tRNA_synth_alpha1"/>
    <property type="match status" value="1"/>
</dbReference>
<keyword evidence="7 13" id="KW-0547">Nucleotide-binding</keyword>
<dbReference type="SUPFAM" id="SSF46589">
    <property type="entry name" value="tRNA-binding arm"/>
    <property type="match status" value="1"/>
</dbReference>
<dbReference type="CDD" id="cd00496">
    <property type="entry name" value="PheRS_alpha_core"/>
    <property type="match status" value="1"/>
</dbReference>
<dbReference type="Proteomes" id="UP000199021">
    <property type="component" value="Unassembled WGS sequence"/>
</dbReference>
<evidence type="ECO:0000256" key="3">
    <source>
        <dbReference type="ARBA" id="ARBA00011209"/>
    </source>
</evidence>
<keyword evidence="10 13" id="KW-0648">Protein biosynthesis</keyword>
<evidence type="ECO:0000256" key="6">
    <source>
        <dbReference type="ARBA" id="ARBA00022723"/>
    </source>
</evidence>